<gene>
    <name evidence="1" type="ORF">SERLADRAFT_397001</name>
</gene>
<reference evidence="1" key="1">
    <citation type="submission" date="2011-04" db="EMBL/GenBank/DDBJ databases">
        <title>Evolution of plant cell wall degrading machinery underlies the functional diversity of forest fungi.</title>
        <authorList>
            <consortium name="US DOE Joint Genome Institute (JGI-PGF)"/>
            <person name="Eastwood D.C."/>
            <person name="Floudas D."/>
            <person name="Binder M."/>
            <person name="Majcherczyk A."/>
            <person name="Schneider P."/>
            <person name="Aerts A."/>
            <person name="Asiegbu F.O."/>
            <person name="Baker S.E."/>
            <person name="Barry K."/>
            <person name="Bendiksby M."/>
            <person name="Blumentritt M."/>
            <person name="Coutinho P.M."/>
            <person name="Cullen D."/>
            <person name="Cullen D."/>
            <person name="Gathman A."/>
            <person name="Goodell B."/>
            <person name="Henrissat B."/>
            <person name="Ihrmark K."/>
            <person name="Kauserud H."/>
            <person name="Kohler A."/>
            <person name="LaButti K."/>
            <person name="Lapidus A."/>
            <person name="Lavin J.L."/>
            <person name="Lee Y.-H."/>
            <person name="Lindquist E."/>
            <person name="Lilly W."/>
            <person name="Lucas S."/>
            <person name="Morin E."/>
            <person name="Murat C."/>
            <person name="Oguiza J.A."/>
            <person name="Park J."/>
            <person name="Pisabarro A.G."/>
            <person name="Riley R."/>
            <person name="Rosling A."/>
            <person name="Salamov A."/>
            <person name="Schmidt O."/>
            <person name="Schmutz J."/>
            <person name="Skrede I."/>
            <person name="Stenlid J."/>
            <person name="Wiebenga A."/>
            <person name="Xie X."/>
            <person name="Kues U."/>
            <person name="Hibbett D.S."/>
            <person name="Hoffmeister D."/>
            <person name="Hogberg N."/>
            <person name="Martin F."/>
            <person name="Grigoriev I.V."/>
            <person name="Watkinson S.C."/>
        </authorList>
    </citation>
    <scope>NUCLEOTIDE SEQUENCE</scope>
    <source>
        <strain evidence="1">S7.9</strain>
    </source>
</reference>
<dbReference type="KEGG" id="sla:SERLADRAFT_397001"/>
<sequence>MMRRRLSAPRQIELARHGYMQLQPRDRSEVTVVVRGHEMQSKVRFVAQPKLKSLMSIQHQPPLARLPVN</sequence>
<dbReference type="AlphaFoldDB" id="F8P539"/>
<dbReference type="RefSeq" id="XP_007321512.1">
    <property type="nucleotide sequence ID" value="XM_007321450.1"/>
</dbReference>
<organism>
    <name type="scientific">Serpula lacrymans var. lacrymans (strain S7.9)</name>
    <name type="common">Dry rot fungus</name>
    <dbReference type="NCBI Taxonomy" id="578457"/>
    <lineage>
        <taxon>Eukaryota</taxon>
        <taxon>Fungi</taxon>
        <taxon>Dikarya</taxon>
        <taxon>Basidiomycota</taxon>
        <taxon>Agaricomycotina</taxon>
        <taxon>Agaricomycetes</taxon>
        <taxon>Agaricomycetidae</taxon>
        <taxon>Boletales</taxon>
        <taxon>Coniophorineae</taxon>
        <taxon>Serpulaceae</taxon>
        <taxon>Serpula</taxon>
    </lineage>
</organism>
<dbReference type="HOGENOM" id="CLU_2777475_0_0_1"/>
<dbReference type="EMBL" id="GL945438">
    <property type="protein sequence ID" value="EGO21726.1"/>
    <property type="molecule type" value="Genomic_DNA"/>
</dbReference>
<dbReference type="GeneID" id="18811792"/>
<dbReference type="Proteomes" id="UP000008064">
    <property type="component" value="Unassembled WGS sequence"/>
</dbReference>
<proteinExistence type="predicted"/>
<name>F8P539_SERL9</name>
<accession>F8P539</accession>
<evidence type="ECO:0000313" key="1">
    <source>
        <dbReference type="EMBL" id="EGO21726.1"/>
    </source>
</evidence>
<protein>
    <submittedName>
        <fullName evidence="1">Uncharacterized protein</fullName>
    </submittedName>
</protein>